<reference evidence="2" key="1">
    <citation type="submission" date="2019-12" db="EMBL/GenBank/DDBJ databases">
        <authorList>
            <person name="Scholes J."/>
        </authorList>
    </citation>
    <scope>NUCLEOTIDE SEQUENCE</scope>
</reference>
<dbReference type="PANTHER" id="PTHR31722:SF62">
    <property type="entry name" value="EMB|CAB62433.1"/>
    <property type="match status" value="1"/>
</dbReference>
<name>A0A9N7NY41_STRHE</name>
<keyword evidence="3" id="KW-1185">Reference proteome</keyword>
<feature type="compositionally biased region" description="Basic and acidic residues" evidence="1">
    <location>
        <begin position="156"/>
        <end position="166"/>
    </location>
</feature>
<evidence type="ECO:0000256" key="1">
    <source>
        <dbReference type="SAM" id="MobiDB-lite"/>
    </source>
</evidence>
<evidence type="ECO:0000313" key="3">
    <source>
        <dbReference type="Proteomes" id="UP001153555"/>
    </source>
</evidence>
<accession>A0A9N7NY41</accession>
<feature type="compositionally biased region" description="Basic and acidic residues" evidence="1">
    <location>
        <begin position="131"/>
        <end position="141"/>
    </location>
</feature>
<protein>
    <submittedName>
        <fullName evidence="2">Uncharacterized protein</fullName>
    </submittedName>
</protein>
<proteinExistence type="predicted"/>
<organism evidence="2 3">
    <name type="scientific">Striga hermonthica</name>
    <name type="common">Purple witchweed</name>
    <name type="synonym">Buchnera hermonthica</name>
    <dbReference type="NCBI Taxonomy" id="68872"/>
    <lineage>
        <taxon>Eukaryota</taxon>
        <taxon>Viridiplantae</taxon>
        <taxon>Streptophyta</taxon>
        <taxon>Embryophyta</taxon>
        <taxon>Tracheophyta</taxon>
        <taxon>Spermatophyta</taxon>
        <taxon>Magnoliopsida</taxon>
        <taxon>eudicotyledons</taxon>
        <taxon>Gunneridae</taxon>
        <taxon>Pentapetalae</taxon>
        <taxon>asterids</taxon>
        <taxon>lamiids</taxon>
        <taxon>Lamiales</taxon>
        <taxon>Orobanchaceae</taxon>
        <taxon>Buchnereae</taxon>
        <taxon>Striga</taxon>
    </lineage>
</organism>
<sequence>MYGGQKKNHAEHKPGGAPPAASPRISFSNDFIEAGGSRVGAYRDAPVSDFEFSVGGYSMMTADELFFKGRLLPLKEGSAANTAAGRTLRDELENGGDEEGDGGGGFSLRPPKNPAKWRGFWGLRKSNIGSKKAEMGGEKRTAGCNNNTTHDDEDVQGTKDSQDLVD</sequence>
<feature type="region of interest" description="Disordered" evidence="1">
    <location>
        <begin position="1"/>
        <end position="28"/>
    </location>
</feature>
<dbReference type="OrthoDB" id="1927989at2759"/>
<gene>
    <name evidence="2" type="ORF">SHERM_06984</name>
</gene>
<feature type="compositionally biased region" description="Basic residues" evidence="1">
    <location>
        <begin position="1"/>
        <end position="10"/>
    </location>
</feature>
<dbReference type="EMBL" id="CACSLK010034050">
    <property type="protein sequence ID" value="CAA0840949.1"/>
    <property type="molecule type" value="Genomic_DNA"/>
</dbReference>
<dbReference type="Proteomes" id="UP001153555">
    <property type="component" value="Unassembled WGS sequence"/>
</dbReference>
<comment type="caution">
    <text evidence="2">The sequence shown here is derived from an EMBL/GenBank/DDBJ whole genome shotgun (WGS) entry which is preliminary data.</text>
</comment>
<dbReference type="AlphaFoldDB" id="A0A9N7NY41"/>
<feature type="region of interest" description="Disordered" evidence="1">
    <location>
        <begin position="78"/>
        <end position="166"/>
    </location>
</feature>
<dbReference type="PANTHER" id="PTHR31722">
    <property type="entry name" value="OS06G0675200 PROTEIN"/>
    <property type="match status" value="1"/>
</dbReference>
<evidence type="ECO:0000313" key="2">
    <source>
        <dbReference type="EMBL" id="CAA0840949.1"/>
    </source>
</evidence>